<name>A0A841GDH2_9BACT</name>
<dbReference type="SUPFAM" id="SSF54637">
    <property type="entry name" value="Thioesterase/thiol ester dehydrase-isomerase"/>
    <property type="match status" value="1"/>
</dbReference>
<sequence length="136" mass="15272">MKKEEIMKILPHRDPILLVDKVVEKGEDYIVAEREIKDSDPIFKGHFPSYPIYPGVYILEGLAQTAGILLLKGNDEIPLFLGIDNARFKGEVRPNCTLRYEVKIKEVKAGIVFVDAKAYVSSKMVAKAVLLLGSKR</sequence>
<dbReference type="Proteomes" id="UP000555828">
    <property type="component" value="Unassembled WGS sequence"/>
</dbReference>
<dbReference type="AlphaFoldDB" id="A0A841GDH2"/>
<dbReference type="Pfam" id="PF07977">
    <property type="entry name" value="FabA"/>
    <property type="match status" value="1"/>
</dbReference>
<accession>A0A841GDH2</accession>
<dbReference type="PANTHER" id="PTHR30272">
    <property type="entry name" value="3-HYDROXYACYL-[ACYL-CARRIER-PROTEIN] DEHYDRATASE"/>
    <property type="match status" value="1"/>
</dbReference>
<keyword evidence="3" id="KW-1185">Reference proteome</keyword>
<dbReference type="InterPro" id="IPR013114">
    <property type="entry name" value="FabA_FabZ"/>
</dbReference>
<dbReference type="Gene3D" id="3.10.129.10">
    <property type="entry name" value="Hotdog Thioesterase"/>
    <property type="match status" value="1"/>
</dbReference>
<dbReference type="RefSeq" id="WP_184618415.1">
    <property type="nucleotide sequence ID" value="NZ_JACHEX010000001.1"/>
</dbReference>
<reference evidence="2 3" key="1">
    <citation type="submission" date="2020-08" db="EMBL/GenBank/DDBJ databases">
        <title>Genomic Encyclopedia of Type Strains, Phase IV (KMG-IV): sequencing the most valuable type-strain genomes for metagenomic binning, comparative biology and taxonomic classification.</title>
        <authorList>
            <person name="Goeker M."/>
        </authorList>
    </citation>
    <scope>NUCLEOTIDE SEQUENCE [LARGE SCALE GENOMIC DNA]</scope>
    <source>
        <strain evidence="2 3">DSM 13481</strain>
    </source>
</reference>
<protein>
    <submittedName>
        <fullName evidence="2">3-hydroxyacyl-[acyl-carrier-protein] dehydratase</fullName>
        <ecNumber evidence="2">4.2.1.59</ecNumber>
    </submittedName>
</protein>
<organism evidence="2 3">
    <name type="scientific">Thermosipho japonicus</name>
    <dbReference type="NCBI Taxonomy" id="90323"/>
    <lineage>
        <taxon>Bacteria</taxon>
        <taxon>Thermotogati</taxon>
        <taxon>Thermotogota</taxon>
        <taxon>Thermotogae</taxon>
        <taxon>Thermotogales</taxon>
        <taxon>Fervidobacteriaceae</taxon>
        <taxon>Thermosipho</taxon>
    </lineage>
</organism>
<dbReference type="NCBIfam" id="NF000582">
    <property type="entry name" value="PRK00006.1"/>
    <property type="match status" value="1"/>
</dbReference>
<dbReference type="EC" id="4.2.1.59" evidence="2"/>
<proteinExistence type="predicted"/>
<dbReference type="GO" id="GO:0019171">
    <property type="term" value="F:(3R)-hydroxyacyl-[acyl-carrier-protein] dehydratase activity"/>
    <property type="evidence" value="ECO:0007669"/>
    <property type="project" value="UniProtKB-EC"/>
</dbReference>
<keyword evidence="1 2" id="KW-0456">Lyase</keyword>
<comment type="caution">
    <text evidence="2">The sequence shown here is derived from an EMBL/GenBank/DDBJ whole genome shotgun (WGS) entry which is preliminary data.</text>
</comment>
<evidence type="ECO:0000313" key="3">
    <source>
        <dbReference type="Proteomes" id="UP000555828"/>
    </source>
</evidence>
<dbReference type="PANTHER" id="PTHR30272:SF1">
    <property type="entry name" value="3-HYDROXYACYL-[ACYL-CARRIER-PROTEIN] DEHYDRATASE"/>
    <property type="match status" value="1"/>
</dbReference>
<dbReference type="CDD" id="cd01288">
    <property type="entry name" value="FabZ"/>
    <property type="match status" value="1"/>
</dbReference>
<dbReference type="EMBL" id="JACHEX010000001">
    <property type="protein sequence ID" value="MBB6061636.1"/>
    <property type="molecule type" value="Genomic_DNA"/>
</dbReference>
<dbReference type="InterPro" id="IPR029069">
    <property type="entry name" value="HotDog_dom_sf"/>
</dbReference>
<evidence type="ECO:0000256" key="1">
    <source>
        <dbReference type="ARBA" id="ARBA00023239"/>
    </source>
</evidence>
<gene>
    <name evidence="2" type="ORF">HNP65_000058</name>
</gene>
<evidence type="ECO:0000313" key="2">
    <source>
        <dbReference type="EMBL" id="MBB6061636.1"/>
    </source>
</evidence>